<comment type="caution">
    <text evidence="4">The sequence shown here is derived from an EMBL/GenBank/DDBJ whole genome shotgun (WGS) entry which is preliminary data.</text>
</comment>
<dbReference type="Proteomes" id="UP000190140">
    <property type="component" value="Unassembled WGS sequence"/>
</dbReference>
<dbReference type="OrthoDB" id="9810278at2"/>
<dbReference type="InterPro" id="IPR010327">
    <property type="entry name" value="FldB/FldC_alpha/beta"/>
</dbReference>
<evidence type="ECO:0000313" key="4">
    <source>
        <dbReference type="EMBL" id="OPJ56256.1"/>
    </source>
</evidence>
<dbReference type="InterPro" id="IPR047678">
    <property type="entry name" value="YjiM-like"/>
</dbReference>
<keyword evidence="4" id="KW-0456">Lyase</keyword>
<keyword evidence="3" id="KW-0411">Iron-sulfur</keyword>
<keyword evidence="3" id="KW-0479">Metal-binding</keyword>
<evidence type="ECO:0000313" key="5">
    <source>
        <dbReference type="Proteomes" id="UP000190140"/>
    </source>
</evidence>
<gene>
    <name evidence="4" type="primary">fldC</name>
    <name evidence="4" type="ORF">CLOTH_06600</name>
</gene>
<reference evidence="4 5" key="1">
    <citation type="submission" date="2017-03" db="EMBL/GenBank/DDBJ databases">
        <title>Genome sequence of Clostridium thermoalcaliphilum DSM 7309.</title>
        <authorList>
            <person name="Poehlein A."/>
            <person name="Daniel R."/>
        </authorList>
    </citation>
    <scope>NUCLEOTIDE SEQUENCE [LARGE SCALE GENOMIC DNA]</scope>
    <source>
        <strain evidence="4 5">DSM 7309</strain>
    </source>
</reference>
<comment type="cofactor">
    <cofactor evidence="1">
        <name>[4Fe-4S] cluster</name>
        <dbReference type="ChEBI" id="CHEBI:49883"/>
    </cofactor>
</comment>
<dbReference type="PANTHER" id="PTHR30548">
    <property type="entry name" value="2-HYDROXYGLUTARYL-COA DEHYDRATASE, D-COMPONENT-RELATED"/>
    <property type="match status" value="1"/>
</dbReference>
<dbReference type="Gene3D" id="3.40.50.11900">
    <property type="match status" value="1"/>
</dbReference>
<dbReference type="AlphaFoldDB" id="A0A1V4I8I3"/>
<dbReference type="Gene3D" id="1.20.1270.370">
    <property type="match status" value="1"/>
</dbReference>
<dbReference type="Gene3D" id="3.40.50.11890">
    <property type="match status" value="1"/>
</dbReference>
<dbReference type="STRING" id="29349.CLOTH_06600"/>
<dbReference type="NCBIfam" id="NF040772">
    <property type="entry name" value="double_cubane"/>
    <property type="match status" value="1"/>
</dbReference>
<keyword evidence="3" id="KW-0408">Iron</keyword>
<dbReference type="GO" id="GO:0051536">
    <property type="term" value="F:iron-sulfur cluster binding"/>
    <property type="evidence" value="ECO:0007669"/>
    <property type="project" value="UniProtKB-KW"/>
</dbReference>
<accession>A0A1V4I8I3</accession>
<dbReference type="Pfam" id="PF06050">
    <property type="entry name" value="HGD-D"/>
    <property type="match status" value="1"/>
</dbReference>
<sequence length="393" mass="44221">MRAKLMEKVEDLRGINSIRIKEASEAGKKVVGMYCVFSPQEIALAADAIAVTLCGTKQEPIEDAEKELPRNLCPLIKSSYGFAITDKCPYFYFSDVLLAETTCDGKKKMYELMGKIKPMHIMNLPQTAQGQEALELWKKEMVRFIKFLENQFNVEITDDKLKEAIKLMNKEREVMKKLHKLNVHKPAPMTGMDMMLAQWLKGFNVDKESGIELIENLIAEVEEQMKNGIYAFSEDAPRILLTGCPIGSGSEKVLKILEDSGASVVALENCTGYKGLDVLVDENKDPITALAEKYLSTPCSCMMSNNGRLDLIERLAKEYQVDGVVDLTWQACHTYSIESFTVKNFVKEKLNLPFIQIETDYSDSDVGQLKVRIEAFLETLESSKEKLCSSSTI</sequence>
<evidence type="ECO:0000256" key="3">
    <source>
        <dbReference type="ARBA" id="ARBA00023014"/>
    </source>
</evidence>
<protein>
    <submittedName>
        <fullName evidence="4">R-phenyllactate dehydratase beta subunit</fullName>
        <ecNumber evidence="4">4.2.1.-</ecNumber>
    </submittedName>
</protein>
<dbReference type="PANTHER" id="PTHR30548:SF6">
    <property type="entry name" value="DEHYDRATASE SUBUNIT YJIM-RELATED"/>
    <property type="match status" value="1"/>
</dbReference>
<dbReference type="GO" id="GO:0016836">
    <property type="term" value="F:hydro-lyase activity"/>
    <property type="evidence" value="ECO:0007669"/>
    <property type="project" value="UniProtKB-ARBA"/>
</dbReference>
<comment type="similarity">
    <text evidence="2">Belongs to the FldB/FldC dehydratase alpha/beta subunit family.</text>
</comment>
<dbReference type="EC" id="4.2.1.-" evidence="4"/>
<evidence type="ECO:0000256" key="1">
    <source>
        <dbReference type="ARBA" id="ARBA00001966"/>
    </source>
</evidence>
<evidence type="ECO:0000256" key="2">
    <source>
        <dbReference type="ARBA" id="ARBA00005806"/>
    </source>
</evidence>
<dbReference type="RefSeq" id="WP_079411200.1">
    <property type="nucleotide sequence ID" value="NZ_MZGW01000002.1"/>
</dbReference>
<dbReference type="EMBL" id="MZGW01000002">
    <property type="protein sequence ID" value="OPJ56256.1"/>
    <property type="molecule type" value="Genomic_DNA"/>
</dbReference>
<organism evidence="4 5">
    <name type="scientific">Alkalithermobacter paradoxus</name>
    <dbReference type="NCBI Taxonomy" id="29349"/>
    <lineage>
        <taxon>Bacteria</taxon>
        <taxon>Bacillati</taxon>
        <taxon>Bacillota</taxon>
        <taxon>Clostridia</taxon>
        <taxon>Peptostreptococcales</taxon>
        <taxon>Tepidibacteraceae</taxon>
        <taxon>Alkalithermobacter</taxon>
    </lineage>
</organism>
<proteinExistence type="inferred from homology"/>
<name>A0A1V4I8I3_9FIRM</name>
<keyword evidence="5" id="KW-1185">Reference proteome</keyword>